<dbReference type="PANTHER" id="PTHR42879:SF2">
    <property type="entry name" value="3-OXOACYL-[ACYL-CARRIER-PROTEIN] REDUCTASE FABG"/>
    <property type="match status" value="1"/>
</dbReference>
<comment type="similarity">
    <text evidence="1">Belongs to the short-chain dehydrogenases/reductases (SDR) family.</text>
</comment>
<proteinExistence type="inferred from homology"/>
<protein>
    <submittedName>
        <fullName evidence="2">Unannotated protein</fullName>
    </submittedName>
</protein>
<dbReference type="AlphaFoldDB" id="A0A6J7UKG1"/>
<dbReference type="InterPro" id="IPR050259">
    <property type="entry name" value="SDR"/>
</dbReference>
<dbReference type="PANTHER" id="PTHR42879">
    <property type="entry name" value="3-OXOACYL-(ACYL-CARRIER-PROTEIN) REDUCTASE"/>
    <property type="match status" value="1"/>
</dbReference>
<dbReference type="SUPFAM" id="SSF51735">
    <property type="entry name" value="NAD(P)-binding Rossmann-fold domains"/>
    <property type="match status" value="1"/>
</dbReference>
<reference evidence="2" key="1">
    <citation type="submission" date="2020-05" db="EMBL/GenBank/DDBJ databases">
        <authorList>
            <person name="Chiriac C."/>
            <person name="Salcher M."/>
            <person name="Ghai R."/>
            <person name="Kavagutti S V."/>
        </authorList>
    </citation>
    <scope>NUCLEOTIDE SEQUENCE</scope>
</reference>
<dbReference type="Pfam" id="PF00106">
    <property type="entry name" value="adh_short"/>
    <property type="match status" value="1"/>
</dbReference>
<dbReference type="InterPro" id="IPR002347">
    <property type="entry name" value="SDR_fam"/>
</dbReference>
<dbReference type="PRINTS" id="PR00081">
    <property type="entry name" value="GDHRDH"/>
</dbReference>
<accession>A0A6J7UKG1</accession>
<dbReference type="PRINTS" id="PR00080">
    <property type="entry name" value="SDRFAMILY"/>
</dbReference>
<organism evidence="2">
    <name type="scientific">freshwater metagenome</name>
    <dbReference type="NCBI Taxonomy" id="449393"/>
    <lineage>
        <taxon>unclassified sequences</taxon>
        <taxon>metagenomes</taxon>
        <taxon>ecological metagenomes</taxon>
    </lineage>
</organism>
<evidence type="ECO:0000313" key="2">
    <source>
        <dbReference type="EMBL" id="CAB5065642.1"/>
    </source>
</evidence>
<dbReference type="EMBL" id="CAFBQT010000119">
    <property type="protein sequence ID" value="CAB5065642.1"/>
    <property type="molecule type" value="Genomic_DNA"/>
</dbReference>
<gene>
    <name evidence="2" type="ORF">UFOPK4355_00865</name>
</gene>
<dbReference type="Gene3D" id="3.40.50.720">
    <property type="entry name" value="NAD(P)-binding Rossmann-like Domain"/>
    <property type="match status" value="1"/>
</dbReference>
<name>A0A6J7UKG1_9ZZZZ</name>
<dbReference type="InterPro" id="IPR036291">
    <property type="entry name" value="NAD(P)-bd_dom_sf"/>
</dbReference>
<sequence length="255" mass="26816">MDRQLRILVTGAGRGIGKAIVSQLKSDPLKHKIAVTARTESELKEVVSGALGETLVIAADATSTKVPDEVIAKMIAAWGGVDVIILNAGEADVQKIEDTTDAIWEKTLAINTTAPFRFIRAVTPVMKSQNYGRVIVIASIAGLMGEAFVTAYSASKHAVVGVVRASAVELSKYGITVNALCPGYVDTPMLDKGLDVTAARTGKTRDELRAALATKQPGGRLLTANEVATAAIAFIDNGETGEARWLDAATIGEKK</sequence>
<dbReference type="CDD" id="cd05233">
    <property type="entry name" value="SDR_c"/>
    <property type="match status" value="1"/>
</dbReference>
<evidence type="ECO:0000256" key="1">
    <source>
        <dbReference type="ARBA" id="ARBA00006484"/>
    </source>
</evidence>